<sequence length="295" mass="34508">MLDPRIESFLAVYKNKSYTKASKELCITQPAVTQHIQFFEKRYGCRLLEYSNKELKLTKAGELLYKYFQNAKANEKIITQRLKEMNRESKTLKFAATLTIGEFTLSPILSDFIKAFSEYDITMYIDNTQAVLRMLQNGEIRFALVEGLFNKADYESRLWKTADFILTAPFKHPLITKKNISLEDLKNETIIVREKGSGSREVLERGLFDKNYTLENFKNIIEIGNVNVIKNMVKNGMGITFIYEDAVREEIKKQQLVEIKLSDFAINREFNFIHLRSDIIQNEVDMFYSFFKNNI</sequence>
<dbReference type="SUPFAM" id="SSF46785">
    <property type="entry name" value="Winged helix' DNA-binding domain"/>
    <property type="match status" value="1"/>
</dbReference>
<name>A0A239DEN6_9FIRM</name>
<dbReference type="InterPro" id="IPR036388">
    <property type="entry name" value="WH-like_DNA-bd_sf"/>
</dbReference>
<dbReference type="Gene3D" id="3.40.190.10">
    <property type="entry name" value="Periplasmic binding protein-like II"/>
    <property type="match status" value="2"/>
</dbReference>
<evidence type="ECO:0000256" key="4">
    <source>
        <dbReference type="ARBA" id="ARBA00023163"/>
    </source>
</evidence>
<keyword evidence="4" id="KW-0804">Transcription</keyword>
<dbReference type="InterPro" id="IPR005119">
    <property type="entry name" value="LysR_subst-bd"/>
</dbReference>
<dbReference type="EMBL" id="FZOJ01000007">
    <property type="protein sequence ID" value="SNS30522.1"/>
    <property type="molecule type" value="Genomic_DNA"/>
</dbReference>
<dbReference type="InterPro" id="IPR000847">
    <property type="entry name" value="LysR_HTH_N"/>
</dbReference>
<dbReference type="InterPro" id="IPR036390">
    <property type="entry name" value="WH_DNA-bd_sf"/>
</dbReference>
<dbReference type="PANTHER" id="PTHR30126:SF39">
    <property type="entry name" value="HTH-TYPE TRANSCRIPTIONAL REGULATOR CYSL"/>
    <property type="match status" value="1"/>
</dbReference>
<evidence type="ECO:0000313" key="7">
    <source>
        <dbReference type="Proteomes" id="UP000198304"/>
    </source>
</evidence>
<proteinExistence type="inferred from homology"/>
<dbReference type="OrthoDB" id="9785745at2"/>
<dbReference type="Pfam" id="PF03466">
    <property type="entry name" value="LysR_substrate"/>
    <property type="match status" value="1"/>
</dbReference>
<evidence type="ECO:0000256" key="3">
    <source>
        <dbReference type="ARBA" id="ARBA00023125"/>
    </source>
</evidence>
<evidence type="ECO:0000259" key="5">
    <source>
        <dbReference type="PROSITE" id="PS50931"/>
    </source>
</evidence>
<gene>
    <name evidence="6" type="ORF">SAMN05446037_1007127</name>
</gene>
<evidence type="ECO:0000256" key="1">
    <source>
        <dbReference type="ARBA" id="ARBA00009437"/>
    </source>
</evidence>
<keyword evidence="2" id="KW-0805">Transcription regulation</keyword>
<evidence type="ECO:0000256" key="2">
    <source>
        <dbReference type="ARBA" id="ARBA00023015"/>
    </source>
</evidence>
<protein>
    <submittedName>
        <fullName evidence="6">DNA-binding transcriptional regulator, LysR family</fullName>
    </submittedName>
</protein>
<comment type="similarity">
    <text evidence="1">Belongs to the LysR transcriptional regulatory family.</text>
</comment>
<organism evidence="6 7">
    <name type="scientific">Anaerovirgula multivorans</name>
    <dbReference type="NCBI Taxonomy" id="312168"/>
    <lineage>
        <taxon>Bacteria</taxon>
        <taxon>Bacillati</taxon>
        <taxon>Bacillota</taxon>
        <taxon>Clostridia</taxon>
        <taxon>Peptostreptococcales</taxon>
        <taxon>Natronincolaceae</taxon>
        <taxon>Anaerovirgula</taxon>
    </lineage>
</organism>
<dbReference type="GO" id="GO:0003700">
    <property type="term" value="F:DNA-binding transcription factor activity"/>
    <property type="evidence" value="ECO:0007669"/>
    <property type="project" value="InterPro"/>
</dbReference>
<accession>A0A239DEN6</accession>
<dbReference type="Pfam" id="PF00126">
    <property type="entry name" value="HTH_1"/>
    <property type="match status" value="1"/>
</dbReference>
<evidence type="ECO:0000313" key="6">
    <source>
        <dbReference type="EMBL" id="SNS30522.1"/>
    </source>
</evidence>
<keyword evidence="7" id="KW-1185">Reference proteome</keyword>
<reference evidence="6 7" key="1">
    <citation type="submission" date="2017-06" db="EMBL/GenBank/DDBJ databases">
        <authorList>
            <person name="Kim H.J."/>
            <person name="Triplett B.A."/>
        </authorList>
    </citation>
    <scope>NUCLEOTIDE SEQUENCE [LARGE SCALE GENOMIC DNA]</scope>
    <source>
        <strain evidence="6 7">SCA</strain>
    </source>
</reference>
<dbReference type="Proteomes" id="UP000198304">
    <property type="component" value="Unassembled WGS sequence"/>
</dbReference>
<dbReference type="Gene3D" id="1.10.10.10">
    <property type="entry name" value="Winged helix-like DNA-binding domain superfamily/Winged helix DNA-binding domain"/>
    <property type="match status" value="1"/>
</dbReference>
<dbReference type="SUPFAM" id="SSF53850">
    <property type="entry name" value="Periplasmic binding protein-like II"/>
    <property type="match status" value="1"/>
</dbReference>
<dbReference type="AlphaFoldDB" id="A0A239DEN6"/>
<dbReference type="RefSeq" id="WP_089282634.1">
    <property type="nucleotide sequence ID" value="NZ_FZOJ01000007.1"/>
</dbReference>
<dbReference type="PANTHER" id="PTHR30126">
    <property type="entry name" value="HTH-TYPE TRANSCRIPTIONAL REGULATOR"/>
    <property type="match status" value="1"/>
</dbReference>
<keyword evidence="3 6" id="KW-0238">DNA-binding</keyword>
<dbReference type="PROSITE" id="PS50931">
    <property type="entry name" value="HTH_LYSR"/>
    <property type="match status" value="1"/>
</dbReference>
<dbReference type="GO" id="GO:0000976">
    <property type="term" value="F:transcription cis-regulatory region binding"/>
    <property type="evidence" value="ECO:0007669"/>
    <property type="project" value="TreeGrafter"/>
</dbReference>
<feature type="domain" description="HTH lysR-type" evidence="5">
    <location>
        <begin position="1"/>
        <end position="58"/>
    </location>
</feature>